<dbReference type="InterPro" id="IPR004217">
    <property type="entry name" value="Tim10-like"/>
</dbReference>
<keyword evidence="8 14" id="KW-0811">Translocation</keyword>
<evidence type="ECO:0000256" key="1">
    <source>
        <dbReference type="ARBA" id="ARBA00004137"/>
    </source>
</evidence>
<keyword evidence="3 14" id="KW-0813">Transport</keyword>
<comment type="subunit">
    <text evidence="14">Heterohexamer.</text>
</comment>
<keyword evidence="7 14" id="KW-0653">Protein transport</keyword>
<evidence type="ECO:0000256" key="4">
    <source>
        <dbReference type="ARBA" id="ARBA00022723"/>
    </source>
</evidence>
<comment type="function">
    <text evidence="13">Mitochondrial intermembrane chaperone that participates in the import and insertion of multi-pass transmembrane proteins into the mitochondrial inner membrane. May also be required for the transfer of beta-barrel precursors from the TOM complex to the sorting and assembly machinery (SAM complex) of the outer membrane. Acts as a chaperone-like protein that protects the hydrophobic precursors from aggregation and guide them through the mitochondrial intermembrane space.</text>
</comment>
<comment type="function">
    <text evidence="14">Mitochondrial intermembrane chaperone that participates in the import and insertion of some multi-pass transmembrane proteins into the mitochondrial inner membrane. Also required for the transfer of beta-barrel precursors from the TOM complex to the sorting and assembly machinery (SAM complex) of the outer membrane. Acts as a chaperone-like protein that protects the hydrophobic precursors from aggregation and guide them through the mitochondrial intermembrane space.</text>
</comment>
<evidence type="ECO:0000256" key="11">
    <source>
        <dbReference type="ARBA" id="ARBA00023157"/>
    </source>
</evidence>
<evidence type="ECO:0000313" key="16">
    <source>
        <dbReference type="EMBL" id="LAB67476.1"/>
    </source>
</evidence>
<dbReference type="GO" id="GO:0045039">
    <property type="term" value="P:protein insertion into mitochondrial inner membrane"/>
    <property type="evidence" value="ECO:0007669"/>
    <property type="project" value="TreeGrafter"/>
</dbReference>
<organism evidence="16">
    <name type="scientific">Hirondellea gigas</name>
    <dbReference type="NCBI Taxonomy" id="1518452"/>
    <lineage>
        <taxon>Eukaryota</taxon>
        <taxon>Metazoa</taxon>
        <taxon>Ecdysozoa</taxon>
        <taxon>Arthropoda</taxon>
        <taxon>Crustacea</taxon>
        <taxon>Multicrustacea</taxon>
        <taxon>Malacostraca</taxon>
        <taxon>Eumalacostraca</taxon>
        <taxon>Peracarida</taxon>
        <taxon>Amphipoda</taxon>
        <taxon>Amphilochidea</taxon>
        <taxon>Lysianassida</taxon>
        <taxon>Lysianassidira</taxon>
        <taxon>Lysianassoidea</taxon>
        <taxon>Lysianassidae</taxon>
        <taxon>Hirondellea</taxon>
    </lineage>
</organism>
<feature type="domain" description="Tim10-like" evidence="15">
    <location>
        <begin position="14"/>
        <end position="76"/>
    </location>
</feature>
<dbReference type="Pfam" id="PF02953">
    <property type="entry name" value="zf-Tim10_DDP"/>
    <property type="match status" value="1"/>
</dbReference>
<dbReference type="PANTHER" id="PTHR11038">
    <property type="entry name" value="MITOCHONDRIAL IMPORT INNER MEMBRANE TRANSLOCASE SUBUNIT TIM10"/>
    <property type="match status" value="1"/>
</dbReference>
<dbReference type="GO" id="GO:0015031">
    <property type="term" value="P:protein transport"/>
    <property type="evidence" value="ECO:0007669"/>
    <property type="project" value="UniProtKB-KW"/>
</dbReference>
<evidence type="ECO:0000256" key="9">
    <source>
        <dbReference type="ARBA" id="ARBA00023128"/>
    </source>
</evidence>
<evidence type="ECO:0000259" key="15">
    <source>
        <dbReference type="Pfam" id="PF02953"/>
    </source>
</evidence>
<name>A0A2P2I0R7_9CRUS</name>
<evidence type="ECO:0000256" key="8">
    <source>
        <dbReference type="ARBA" id="ARBA00023010"/>
    </source>
</evidence>
<dbReference type="AlphaFoldDB" id="A0A2P2I0R7"/>
<evidence type="ECO:0000256" key="6">
    <source>
        <dbReference type="ARBA" id="ARBA00022833"/>
    </source>
</evidence>
<evidence type="ECO:0000256" key="5">
    <source>
        <dbReference type="ARBA" id="ARBA00022792"/>
    </source>
</evidence>
<keyword evidence="9 14" id="KW-0496">Mitochondrion</keyword>
<protein>
    <recommendedName>
        <fullName evidence="14">Mitochondrial import inner membrane translocase subunit</fullName>
    </recommendedName>
</protein>
<keyword evidence="4" id="KW-0479">Metal-binding</keyword>
<keyword evidence="6" id="KW-0862">Zinc</keyword>
<dbReference type="EMBL" id="IACT01001824">
    <property type="protein sequence ID" value="LAC21146.1"/>
    <property type="molecule type" value="mRNA"/>
</dbReference>
<comment type="similarity">
    <text evidence="2 14">Belongs to the small Tim family.</text>
</comment>
<evidence type="ECO:0000256" key="12">
    <source>
        <dbReference type="ARBA" id="ARBA00023186"/>
    </source>
</evidence>
<reference evidence="16" key="2">
    <citation type="journal article" date="2018" name="Biosci. Biotechnol. Biochem.">
        <title>Polysaccharide hydrolase of the hadal zone amphipods Hirondellea gigas.</title>
        <authorList>
            <person name="Kobayashi H."/>
            <person name="Nagahama T."/>
            <person name="Arai W."/>
            <person name="Sasagawa Y."/>
            <person name="Umeda M."/>
            <person name="Hayashi T."/>
            <person name="Nikaido I."/>
            <person name="Watanabe H."/>
            <person name="Oguri K."/>
            <person name="Kitazato H."/>
            <person name="Fujioka K."/>
            <person name="Kido Y."/>
            <person name="Takami H."/>
        </authorList>
    </citation>
    <scope>NUCLEOTIDE SEQUENCE</scope>
    <source>
        <tissue evidence="16">Whole body</tissue>
    </source>
</reference>
<reference evidence="17" key="1">
    <citation type="submission" date="2017-11" db="EMBL/GenBank/DDBJ databases">
        <title>The sensing device of the deep-sea amphipod.</title>
        <authorList>
            <person name="Kobayashi H."/>
            <person name="Nagahama T."/>
            <person name="Arai W."/>
            <person name="Sasagawa Y."/>
            <person name="Umeda M."/>
            <person name="Hayashi T."/>
            <person name="Nikaido I."/>
            <person name="Watanabe H."/>
            <person name="Oguri K."/>
            <person name="Kitazato H."/>
            <person name="Fujioka K."/>
            <person name="Kido Y."/>
            <person name="Takami H."/>
        </authorList>
    </citation>
    <scope>NUCLEOTIDE SEQUENCE</scope>
    <source>
        <tissue evidence="17">Whole body</tissue>
    </source>
</reference>
<comment type="domain">
    <text evidence="14">The twin CX3C motif contains 4 conserved Cys residues that form 2 disulfide bonds in the mitochondrial intermembrane space.</text>
</comment>
<comment type="subcellular location">
    <subcellularLocation>
        <location evidence="1 14">Mitochondrion inner membrane</location>
        <topology evidence="1 14">Peripheral membrane protein</topology>
        <orientation evidence="1 14">Intermembrane side</orientation>
    </subcellularLocation>
</comment>
<evidence type="ECO:0000313" key="17">
    <source>
        <dbReference type="EMBL" id="LAC21146.1"/>
    </source>
</evidence>
<dbReference type="Gene3D" id="1.10.287.810">
    <property type="entry name" value="Mitochondrial import inner membrane translocase subunit tim13 like domains"/>
    <property type="match status" value="1"/>
</dbReference>
<dbReference type="GO" id="GO:0005743">
    <property type="term" value="C:mitochondrial inner membrane"/>
    <property type="evidence" value="ECO:0007669"/>
    <property type="project" value="UniProtKB-SubCell"/>
</dbReference>
<sequence>MSNLSGMSDDQMKLVQDLEVEMMSDMYSRMTNACHSKCIPSKFKDGELGKGEAVCIDRCVAKYWETHERVGRKLQSLSNVDDDTMKKLQEQQKSLSEGS</sequence>
<dbReference type="PANTHER" id="PTHR11038:SF16">
    <property type="entry name" value="MITOCHONDRIAL IMPORT INNER MEMBRANE TRANSLOCASE SUBUNIT TIM10"/>
    <property type="match status" value="1"/>
</dbReference>
<accession>A0A2P2I0R7</accession>
<evidence type="ECO:0000256" key="13">
    <source>
        <dbReference type="ARBA" id="ARBA00025311"/>
    </source>
</evidence>
<proteinExistence type="evidence at transcript level"/>
<keyword evidence="5 14" id="KW-0999">Mitochondrion inner membrane</keyword>
<dbReference type="InterPro" id="IPR035427">
    <property type="entry name" value="Tim10-like_dom_sf"/>
</dbReference>
<evidence type="ECO:0000256" key="14">
    <source>
        <dbReference type="RuleBase" id="RU367043"/>
    </source>
</evidence>
<evidence type="ECO:0000256" key="10">
    <source>
        <dbReference type="ARBA" id="ARBA00023136"/>
    </source>
</evidence>
<dbReference type="SUPFAM" id="SSF144122">
    <property type="entry name" value="Tim10-like"/>
    <property type="match status" value="1"/>
</dbReference>
<dbReference type="EMBL" id="IACF01001797">
    <property type="protein sequence ID" value="LAB67476.1"/>
    <property type="molecule type" value="mRNA"/>
</dbReference>
<keyword evidence="11 14" id="KW-1015">Disulfide bond</keyword>
<evidence type="ECO:0000256" key="2">
    <source>
        <dbReference type="ARBA" id="ARBA00006720"/>
    </source>
</evidence>
<evidence type="ECO:0000256" key="3">
    <source>
        <dbReference type="ARBA" id="ARBA00022448"/>
    </source>
</evidence>
<keyword evidence="10" id="KW-0472">Membrane</keyword>
<dbReference type="FunFam" id="1.10.287.810:FF:000002">
    <property type="entry name" value="Mitochondrial import inner membrane translocase subunit tim10"/>
    <property type="match status" value="1"/>
</dbReference>
<dbReference type="GO" id="GO:0046872">
    <property type="term" value="F:metal ion binding"/>
    <property type="evidence" value="ECO:0007669"/>
    <property type="project" value="UniProtKB-KW"/>
</dbReference>
<evidence type="ECO:0000256" key="7">
    <source>
        <dbReference type="ARBA" id="ARBA00022927"/>
    </source>
</evidence>
<keyword evidence="12 14" id="KW-0143">Chaperone</keyword>